<dbReference type="EMBL" id="FNOM01000007">
    <property type="protein sequence ID" value="SDX32424.1"/>
    <property type="molecule type" value="Genomic_DNA"/>
</dbReference>
<evidence type="ECO:0000313" key="3">
    <source>
        <dbReference type="Proteomes" id="UP000198539"/>
    </source>
</evidence>
<keyword evidence="3" id="KW-1185">Reference proteome</keyword>
<evidence type="ECO:0000259" key="1">
    <source>
        <dbReference type="Pfam" id="PF01593"/>
    </source>
</evidence>
<dbReference type="Pfam" id="PF01593">
    <property type="entry name" value="Amino_oxidase"/>
    <property type="match status" value="1"/>
</dbReference>
<organism evidence="2 3">
    <name type="scientific">Roseicitreum antarcticum</name>
    <dbReference type="NCBI Taxonomy" id="564137"/>
    <lineage>
        <taxon>Bacteria</taxon>
        <taxon>Pseudomonadati</taxon>
        <taxon>Pseudomonadota</taxon>
        <taxon>Alphaproteobacteria</taxon>
        <taxon>Rhodobacterales</taxon>
        <taxon>Paracoccaceae</taxon>
        <taxon>Roseicitreum</taxon>
    </lineage>
</organism>
<gene>
    <name evidence="2" type="ORF">SAMN04488238_107110</name>
</gene>
<accession>A0A1H3ATG9</accession>
<dbReference type="STRING" id="564137.SAMN04488238_107110"/>
<dbReference type="Pfam" id="PF13450">
    <property type="entry name" value="NAD_binding_8"/>
    <property type="match status" value="1"/>
</dbReference>
<dbReference type="GO" id="GO:0016491">
    <property type="term" value="F:oxidoreductase activity"/>
    <property type="evidence" value="ECO:0007669"/>
    <property type="project" value="InterPro"/>
</dbReference>
<dbReference type="PANTHER" id="PTHR16128">
    <property type="entry name" value="FAD/NAD(P)-BINDING OXIDOREDUCTASE FAMILY PROTEIN"/>
    <property type="match status" value="1"/>
</dbReference>
<dbReference type="Gene3D" id="3.90.660.10">
    <property type="match status" value="1"/>
</dbReference>
<dbReference type="InterPro" id="IPR002937">
    <property type="entry name" value="Amino_oxidase"/>
</dbReference>
<proteinExistence type="predicted"/>
<sequence>MAGVACGRALADAGHMPLILDKGRGIGGRIATRRSTNVQFDHGAQYVTARHPEFAAVLDAMRRDGAAANWVDGTGRQHVVGTPGMSALVRYLAKGLDIRQQVEVTALHRVAEGWQIETADRPITARRIIVTTPAPQTAALLGPDHVFAAHLSGVEMAPCLTLMATTRATPAPPFVSQRQTNSPLAWIAQDSHKPGRAAAGLCTWVAQASAEWSARHLEHDKDAIAQLMLPLLCTHLGISVADVESAAAHRWRYARVNTPLGQPFLRDADASVYAGGDWCLGPRVEAAWQSGTAIAHDILG</sequence>
<reference evidence="2 3" key="1">
    <citation type="submission" date="2016-10" db="EMBL/GenBank/DDBJ databases">
        <authorList>
            <person name="de Groot N.N."/>
        </authorList>
    </citation>
    <scope>NUCLEOTIDE SEQUENCE [LARGE SCALE GENOMIC DNA]</scope>
    <source>
        <strain evidence="2 3">CGMCC 1.8894</strain>
    </source>
</reference>
<dbReference type="AlphaFoldDB" id="A0A1H3ATG9"/>
<dbReference type="Gene3D" id="3.50.50.60">
    <property type="entry name" value="FAD/NAD(P)-binding domain"/>
    <property type="match status" value="1"/>
</dbReference>
<dbReference type="InterPro" id="IPR036188">
    <property type="entry name" value="FAD/NAD-bd_sf"/>
</dbReference>
<protein>
    <recommendedName>
        <fullName evidence="1">Amine oxidase domain-containing protein</fullName>
    </recommendedName>
</protein>
<evidence type="ECO:0000313" key="2">
    <source>
        <dbReference type="EMBL" id="SDX32424.1"/>
    </source>
</evidence>
<dbReference type="Proteomes" id="UP000198539">
    <property type="component" value="Unassembled WGS sequence"/>
</dbReference>
<name>A0A1H3ATG9_9RHOB</name>
<dbReference type="SUPFAM" id="SSF51905">
    <property type="entry name" value="FAD/NAD(P)-binding domain"/>
    <property type="match status" value="1"/>
</dbReference>
<dbReference type="PANTHER" id="PTHR16128:SF5">
    <property type="entry name" value="FAD_NAD(P)-BINDING OXIDOREDUCTASE FAMILY PROTEIN"/>
    <property type="match status" value="1"/>
</dbReference>
<feature type="domain" description="Amine oxidase" evidence="1">
    <location>
        <begin position="71"/>
        <end position="299"/>
    </location>
</feature>